<sequence length="497" mass="54088">MDVVIDLPELPGQPAYVRLAEGLRRAILDGRFQPGERLPATRAVARALGIARNTVLEAYDQLTAEGYLVARHGSGTFVAPELPDRAFRARRPGTGSPPPGAPLPAQPAKFSAFARRLPPEDPVPPMGHGRLPFDFRYGTPSFAEFPLAEWRSLTRRILDYPPAELLGYGPAEGLPALRSALARYLQRSRGVRCSAEDLVIVNGSQQALDLAARVLLDPGDAVAMEEPGYSGARTVFEAAGAEIVPVRVDEEGIVVAELPERARVVYVTPSHQFPTGAVLSAARRMELLAWAWRTGATIIEDDYDSEFRYAGRPLAALQGLDEAGRVVYTGTMSKVLLPALRLGYLVPPPSLKAAIARAKWLTDRHVALLYQAVLAAFIEEGHFERHLRRMRRVYARRRERLLSAIERHLGSRAAVRGTESGIHVMLELPGVDDSRAVVEAARAAGVGLHSAHIYYAGPPPSSASFVLGYSSLDEPAIEEGVARLGRVVEAYCRLRGS</sequence>
<evidence type="ECO:0000256" key="3">
    <source>
        <dbReference type="ARBA" id="ARBA00023015"/>
    </source>
</evidence>
<gene>
    <name evidence="7" type="ORF">O0235_12795</name>
</gene>
<keyword evidence="5" id="KW-0804">Transcription</keyword>
<keyword evidence="8" id="KW-1185">Reference proteome</keyword>
<dbReference type="PROSITE" id="PS50949">
    <property type="entry name" value="HTH_GNTR"/>
    <property type="match status" value="1"/>
</dbReference>
<keyword evidence="3" id="KW-0805">Transcription regulation</keyword>
<dbReference type="InterPro" id="IPR036388">
    <property type="entry name" value="WH-like_DNA-bd_sf"/>
</dbReference>
<dbReference type="InterPro" id="IPR051446">
    <property type="entry name" value="HTH_trans_reg/aminotransferase"/>
</dbReference>
<evidence type="ECO:0000313" key="8">
    <source>
        <dbReference type="Proteomes" id="UP001212803"/>
    </source>
</evidence>
<dbReference type="InterPro" id="IPR004839">
    <property type="entry name" value="Aminotransferase_I/II_large"/>
</dbReference>
<dbReference type="PANTHER" id="PTHR46577:SF1">
    <property type="entry name" value="HTH-TYPE TRANSCRIPTIONAL REGULATORY PROTEIN GABR"/>
    <property type="match status" value="1"/>
</dbReference>
<dbReference type="Pfam" id="PF00155">
    <property type="entry name" value="Aminotran_1_2"/>
    <property type="match status" value="1"/>
</dbReference>
<evidence type="ECO:0000256" key="1">
    <source>
        <dbReference type="ARBA" id="ARBA00005384"/>
    </source>
</evidence>
<keyword evidence="4" id="KW-0238">DNA-binding</keyword>
<organism evidence="7 8">
    <name type="scientific">Tepidiforma flava</name>
    <dbReference type="NCBI Taxonomy" id="3004094"/>
    <lineage>
        <taxon>Bacteria</taxon>
        <taxon>Bacillati</taxon>
        <taxon>Chloroflexota</taxon>
        <taxon>Tepidiformia</taxon>
        <taxon>Tepidiformales</taxon>
        <taxon>Tepidiformaceae</taxon>
        <taxon>Tepidiforma</taxon>
    </lineage>
</organism>
<dbReference type="SUPFAM" id="SSF53383">
    <property type="entry name" value="PLP-dependent transferases"/>
    <property type="match status" value="1"/>
</dbReference>
<dbReference type="Pfam" id="PF00392">
    <property type="entry name" value="GntR"/>
    <property type="match status" value="1"/>
</dbReference>
<dbReference type="SUPFAM" id="SSF46785">
    <property type="entry name" value="Winged helix' DNA-binding domain"/>
    <property type="match status" value="1"/>
</dbReference>
<dbReference type="InterPro" id="IPR036390">
    <property type="entry name" value="WH_DNA-bd_sf"/>
</dbReference>
<comment type="similarity">
    <text evidence="1">In the C-terminal section; belongs to the class-I pyridoxal-phosphate-dependent aminotransferase family.</text>
</comment>
<keyword evidence="2" id="KW-0663">Pyridoxal phosphate</keyword>
<evidence type="ECO:0000259" key="6">
    <source>
        <dbReference type="PROSITE" id="PS50949"/>
    </source>
</evidence>
<protein>
    <submittedName>
        <fullName evidence="7">PLP-dependent aminotransferase family protein</fullName>
    </submittedName>
</protein>
<evidence type="ECO:0000256" key="5">
    <source>
        <dbReference type="ARBA" id="ARBA00023163"/>
    </source>
</evidence>
<dbReference type="Proteomes" id="UP001212803">
    <property type="component" value="Chromosome"/>
</dbReference>
<dbReference type="EMBL" id="CP115149">
    <property type="protein sequence ID" value="WBL35643.1"/>
    <property type="molecule type" value="Genomic_DNA"/>
</dbReference>
<evidence type="ECO:0000256" key="4">
    <source>
        <dbReference type="ARBA" id="ARBA00023125"/>
    </source>
</evidence>
<dbReference type="GO" id="GO:0008483">
    <property type="term" value="F:transaminase activity"/>
    <property type="evidence" value="ECO:0007669"/>
    <property type="project" value="UniProtKB-KW"/>
</dbReference>
<name>A0ABY7M7N6_9CHLR</name>
<dbReference type="PRINTS" id="PR00035">
    <property type="entry name" value="HTHGNTR"/>
</dbReference>
<keyword evidence="7" id="KW-0032">Aminotransferase</keyword>
<accession>A0ABY7M7N6</accession>
<dbReference type="InterPro" id="IPR015421">
    <property type="entry name" value="PyrdxlP-dep_Trfase_major"/>
</dbReference>
<dbReference type="InterPro" id="IPR015424">
    <property type="entry name" value="PyrdxlP-dep_Trfase"/>
</dbReference>
<reference evidence="7 8" key="1">
    <citation type="journal article" date="2023" name="ISME J.">
        <title>Thermophilic Dehalococcoidia with unusual traits shed light on an unexpected past.</title>
        <authorList>
            <person name="Palmer M."/>
            <person name="Covington J.K."/>
            <person name="Zhou E.M."/>
            <person name="Thomas S.C."/>
            <person name="Habib N."/>
            <person name="Seymour C.O."/>
            <person name="Lai D."/>
            <person name="Johnston J."/>
            <person name="Hashimi A."/>
            <person name="Jiao J.Y."/>
            <person name="Muok A.R."/>
            <person name="Liu L."/>
            <person name="Xian W.D."/>
            <person name="Zhi X.Y."/>
            <person name="Li M.M."/>
            <person name="Silva L.P."/>
            <person name="Bowen B.P."/>
            <person name="Louie K."/>
            <person name="Briegel A."/>
            <person name="Pett-Ridge J."/>
            <person name="Weber P.K."/>
            <person name="Tocheva E.I."/>
            <person name="Woyke T."/>
            <person name="Northen T.R."/>
            <person name="Mayali X."/>
            <person name="Li W.J."/>
            <person name="Hedlund B.P."/>
        </authorList>
    </citation>
    <scope>NUCLEOTIDE SEQUENCE [LARGE SCALE GENOMIC DNA]</scope>
    <source>
        <strain evidence="7 8">YIM 72310</strain>
    </source>
</reference>
<feature type="domain" description="HTH gntR-type" evidence="6">
    <location>
        <begin position="13"/>
        <end position="81"/>
    </location>
</feature>
<proteinExistence type="inferred from homology"/>
<evidence type="ECO:0000313" key="7">
    <source>
        <dbReference type="EMBL" id="WBL35643.1"/>
    </source>
</evidence>
<dbReference type="RefSeq" id="WP_270056168.1">
    <property type="nucleotide sequence ID" value="NZ_CP115149.1"/>
</dbReference>
<dbReference type="CDD" id="cd07377">
    <property type="entry name" value="WHTH_GntR"/>
    <property type="match status" value="1"/>
</dbReference>
<dbReference type="Gene3D" id="3.40.640.10">
    <property type="entry name" value="Type I PLP-dependent aspartate aminotransferase-like (Major domain)"/>
    <property type="match status" value="1"/>
</dbReference>
<dbReference type="InterPro" id="IPR000524">
    <property type="entry name" value="Tscrpt_reg_HTH_GntR"/>
</dbReference>
<dbReference type="PANTHER" id="PTHR46577">
    <property type="entry name" value="HTH-TYPE TRANSCRIPTIONAL REGULATORY PROTEIN GABR"/>
    <property type="match status" value="1"/>
</dbReference>
<dbReference type="CDD" id="cd00609">
    <property type="entry name" value="AAT_like"/>
    <property type="match status" value="1"/>
</dbReference>
<dbReference type="SMART" id="SM00345">
    <property type="entry name" value="HTH_GNTR"/>
    <property type="match status" value="1"/>
</dbReference>
<evidence type="ECO:0000256" key="2">
    <source>
        <dbReference type="ARBA" id="ARBA00022898"/>
    </source>
</evidence>
<keyword evidence="7" id="KW-0808">Transferase</keyword>
<dbReference type="Gene3D" id="1.10.10.10">
    <property type="entry name" value="Winged helix-like DNA-binding domain superfamily/Winged helix DNA-binding domain"/>
    <property type="match status" value="1"/>
</dbReference>